<dbReference type="EMBL" id="CAJVRM010000327">
    <property type="protein sequence ID" value="CAG8979637.1"/>
    <property type="molecule type" value="Genomic_DNA"/>
</dbReference>
<keyword evidence="1" id="KW-0732">Signal</keyword>
<dbReference type="AlphaFoldDB" id="A0A9N9Q9N4"/>
<evidence type="ECO:0000256" key="1">
    <source>
        <dbReference type="SAM" id="SignalP"/>
    </source>
</evidence>
<reference evidence="2" key="1">
    <citation type="submission" date="2021-07" db="EMBL/GenBank/DDBJ databases">
        <authorList>
            <person name="Durling M."/>
        </authorList>
    </citation>
    <scope>NUCLEOTIDE SEQUENCE</scope>
</reference>
<dbReference type="Proteomes" id="UP000701801">
    <property type="component" value="Unassembled WGS sequence"/>
</dbReference>
<proteinExistence type="predicted"/>
<sequence>MLFIMTPPFVHLLCVLLLSSLQTFLVRGLTCEYREHSLANATGAISIPGFQPFINTAGLTNSTWVLSTALNQRRNVEGNSYVIDQSFHLASVPRIEQSPEDLPYTGCAILLKGFAKPRISTGTNETNSCYGVIETACSDAIISTINSQLLEGVASRPNICQDIIAIPPEQCKKYPWTAVAATQPFGNPSYSASVNTSCPSSIWNGTANLIATSSGVTSPLSDTSTYDSWVTQATPLILVAFTKNVSVATPSWGKTALVCLTPTNVALKSRKPSSGGRLRVDWPSWALAMGVSVVLMCFGGL</sequence>
<feature type="signal peptide" evidence="1">
    <location>
        <begin position="1"/>
        <end position="28"/>
    </location>
</feature>
<gene>
    <name evidence="2" type="ORF">HYALB_00011521</name>
</gene>
<comment type="caution">
    <text evidence="2">The sequence shown here is derived from an EMBL/GenBank/DDBJ whole genome shotgun (WGS) entry which is preliminary data.</text>
</comment>
<protein>
    <submittedName>
        <fullName evidence="2">Uncharacterized protein</fullName>
    </submittedName>
</protein>
<evidence type="ECO:0000313" key="2">
    <source>
        <dbReference type="EMBL" id="CAG8979637.1"/>
    </source>
</evidence>
<accession>A0A9N9Q9N4</accession>
<organism evidence="2 3">
    <name type="scientific">Hymenoscyphus albidus</name>
    <dbReference type="NCBI Taxonomy" id="595503"/>
    <lineage>
        <taxon>Eukaryota</taxon>
        <taxon>Fungi</taxon>
        <taxon>Dikarya</taxon>
        <taxon>Ascomycota</taxon>
        <taxon>Pezizomycotina</taxon>
        <taxon>Leotiomycetes</taxon>
        <taxon>Helotiales</taxon>
        <taxon>Helotiaceae</taxon>
        <taxon>Hymenoscyphus</taxon>
    </lineage>
</organism>
<name>A0A9N9Q9N4_9HELO</name>
<keyword evidence="3" id="KW-1185">Reference proteome</keyword>
<feature type="chain" id="PRO_5040379189" evidence="1">
    <location>
        <begin position="29"/>
        <end position="301"/>
    </location>
</feature>
<dbReference type="OrthoDB" id="3494145at2759"/>
<evidence type="ECO:0000313" key="3">
    <source>
        <dbReference type="Proteomes" id="UP000701801"/>
    </source>
</evidence>